<comment type="caution">
    <text evidence="1">The sequence shown here is derived from an EMBL/GenBank/DDBJ whole genome shotgun (WGS) entry which is preliminary data.</text>
</comment>
<organism evidence="1 2">
    <name type="scientific">Micromonospora aurantiaca</name>
    <name type="common">nom. illeg.</name>
    <dbReference type="NCBI Taxonomy" id="47850"/>
    <lineage>
        <taxon>Bacteria</taxon>
        <taxon>Bacillati</taxon>
        <taxon>Actinomycetota</taxon>
        <taxon>Actinomycetes</taxon>
        <taxon>Micromonosporales</taxon>
        <taxon>Micromonosporaceae</taxon>
        <taxon>Micromonospora</taxon>
    </lineage>
</organism>
<dbReference type="RefSeq" id="WP_151014235.1">
    <property type="nucleotide sequence ID" value="NZ_CP084582.1"/>
</dbReference>
<name>A0ABQ6UCU8_9ACTN</name>
<protein>
    <recommendedName>
        <fullName evidence="3">Secreted protein</fullName>
    </recommendedName>
</protein>
<proteinExistence type="predicted"/>
<reference evidence="1 2" key="1">
    <citation type="submission" date="2019-09" db="EMBL/GenBank/DDBJ databases">
        <title>High taxonomic diversity of Micromonospora strains isolated from Medicago sativa nodules in different geographical locations.</title>
        <authorList>
            <person name="Martinez-Hidalgo P."/>
            <person name="Flores-Felix J.D."/>
            <person name="Velazquez E."/>
            <person name="Brau L."/>
            <person name="Trujillo M.E."/>
            <person name="Martinez-Molina E."/>
        </authorList>
    </citation>
    <scope>NUCLEOTIDE SEQUENCE [LARGE SCALE GENOMIC DNA]</scope>
    <source>
        <strain evidence="1 2">ALFB5</strain>
    </source>
</reference>
<accession>A0ABQ6UCU8</accession>
<dbReference type="EMBL" id="WAAR01000102">
    <property type="protein sequence ID" value="KAB1108842.1"/>
    <property type="molecule type" value="Genomic_DNA"/>
</dbReference>
<sequence>MAGLVSGSLLTLMTVIGPLLWWIGVGTASAVCSAAASNRCAQLRTSFSPGSRYRNSPSRFINVIRRAGEEFTSG</sequence>
<gene>
    <name evidence="1" type="ORF">F6X54_21045</name>
</gene>
<keyword evidence="2" id="KW-1185">Reference proteome</keyword>
<evidence type="ECO:0000313" key="1">
    <source>
        <dbReference type="EMBL" id="KAB1108842.1"/>
    </source>
</evidence>
<evidence type="ECO:0008006" key="3">
    <source>
        <dbReference type="Google" id="ProtNLM"/>
    </source>
</evidence>
<dbReference type="Proteomes" id="UP000471364">
    <property type="component" value="Unassembled WGS sequence"/>
</dbReference>
<evidence type="ECO:0000313" key="2">
    <source>
        <dbReference type="Proteomes" id="UP000471364"/>
    </source>
</evidence>